<gene>
    <name evidence="3" type="ORF">MKK02DRAFT_42239</name>
</gene>
<evidence type="ECO:0000313" key="4">
    <source>
        <dbReference type="Proteomes" id="UP001164286"/>
    </source>
</evidence>
<accession>A0AA38HAQ6</accession>
<dbReference type="EMBL" id="JAKWFO010000003">
    <property type="protein sequence ID" value="KAI9637862.1"/>
    <property type="molecule type" value="Genomic_DNA"/>
</dbReference>
<dbReference type="RefSeq" id="XP_052947639.1">
    <property type="nucleotide sequence ID" value="XM_053091899.1"/>
</dbReference>
<protein>
    <submittedName>
        <fullName evidence="3">Uncharacterized protein</fullName>
    </submittedName>
</protein>
<evidence type="ECO:0000256" key="2">
    <source>
        <dbReference type="SAM" id="MobiDB-lite"/>
    </source>
</evidence>
<feature type="compositionally biased region" description="Acidic residues" evidence="2">
    <location>
        <begin position="143"/>
        <end position="154"/>
    </location>
</feature>
<comment type="caution">
    <text evidence="3">The sequence shown here is derived from an EMBL/GenBank/DDBJ whole genome shotgun (WGS) entry which is preliminary data.</text>
</comment>
<reference evidence="3" key="1">
    <citation type="journal article" date="2022" name="G3 (Bethesda)">
        <title>High quality genome of the basidiomycete yeast Dioszegia hungarica PDD-24b-2 isolated from cloud water.</title>
        <authorList>
            <person name="Jarrige D."/>
            <person name="Haridas S."/>
            <person name="Bleykasten-Grosshans C."/>
            <person name="Joly M."/>
            <person name="Nadalig T."/>
            <person name="Sancelme M."/>
            <person name="Vuilleumier S."/>
            <person name="Grigoriev I.V."/>
            <person name="Amato P."/>
            <person name="Bringel F."/>
        </authorList>
    </citation>
    <scope>NUCLEOTIDE SEQUENCE</scope>
    <source>
        <strain evidence="3">PDD-24b-2</strain>
    </source>
</reference>
<feature type="region of interest" description="Disordered" evidence="2">
    <location>
        <begin position="86"/>
        <end position="154"/>
    </location>
</feature>
<evidence type="ECO:0000313" key="3">
    <source>
        <dbReference type="EMBL" id="KAI9637862.1"/>
    </source>
</evidence>
<keyword evidence="1" id="KW-0175">Coiled coil</keyword>
<feature type="compositionally biased region" description="Basic and acidic residues" evidence="2">
    <location>
        <begin position="123"/>
        <end position="132"/>
    </location>
</feature>
<feature type="coiled-coil region" evidence="1">
    <location>
        <begin position="420"/>
        <end position="500"/>
    </location>
</feature>
<feature type="region of interest" description="Disordered" evidence="2">
    <location>
        <begin position="309"/>
        <end position="333"/>
    </location>
</feature>
<name>A0AA38HAQ6_9TREE</name>
<proteinExistence type="predicted"/>
<keyword evidence="4" id="KW-1185">Reference proteome</keyword>
<evidence type="ECO:0000256" key="1">
    <source>
        <dbReference type="SAM" id="Coils"/>
    </source>
</evidence>
<dbReference type="Proteomes" id="UP001164286">
    <property type="component" value="Unassembled WGS sequence"/>
</dbReference>
<dbReference type="GeneID" id="77731104"/>
<feature type="region of interest" description="Disordered" evidence="2">
    <location>
        <begin position="356"/>
        <end position="383"/>
    </location>
</feature>
<organism evidence="3 4">
    <name type="scientific">Dioszegia hungarica</name>
    <dbReference type="NCBI Taxonomy" id="4972"/>
    <lineage>
        <taxon>Eukaryota</taxon>
        <taxon>Fungi</taxon>
        <taxon>Dikarya</taxon>
        <taxon>Basidiomycota</taxon>
        <taxon>Agaricomycotina</taxon>
        <taxon>Tremellomycetes</taxon>
        <taxon>Tremellales</taxon>
        <taxon>Bulleribasidiaceae</taxon>
        <taxon>Dioszegia</taxon>
    </lineage>
</organism>
<dbReference type="AlphaFoldDB" id="A0AA38HAQ6"/>
<sequence>MPPSSPVPHQPQYTYLPDMLLRARVDPFSLSDRLLRVEALQQLKTRREASVGRKSQRSSQLSDVQVSMDISIDGNLDDSRARLVLETRSKGPRPTVPAGDRPSQLDSDDDRAWAVLSAQLRGTDSDTDKVDLQSDTAMRSEPPEDGDESEAETDEDIDIGTGDAEMAATLGAQCDGDENSIDPTLRAANAKMKHLRRQLIGLQQARTAQAASKRRVNRISSRLKEEQLVSAAYQRTVRSTQQELAALQEKVKKGGSGSGDETCQLRSAKAAAEVRWAVAESRLRFAQGARAYFEAGKLEAESRRDEAIEKAKSADRARQVAEQRTGEMERQKEAVLSKNRELLARIGRLEQSQADAELRAAASSSAHEAGRRDSETRATTAEAEARIARVAEKRAKVAKASSDAWLAQSKTIAAHSRALADHAILKNEGLEADRQDLRQQMKAATEAWAKDRAALQRSVEGARGRAADADERRVMAETAKEKAERKLDVMKEAHDMEREMYVERIRDLTGRGKAKQSGAGDEGQ</sequence>